<organism evidence="1 2">
    <name type="scientific">Dermacentor silvarum</name>
    <name type="common">Tick</name>
    <dbReference type="NCBI Taxonomy" id="543639"/>
    <lineage>
        <taxon>Eukaryota</taxon>
        <taxon>Metazoa</taxon>
        <taxon>Ecdysozoa</taxon>
        <taxon>Arthropoda</taxon>
        <taxon>Chelicerata</taxon>
        <taxon>Arachnida</taxon>
        <taxon>Acari</taxon>
        <taxon>Parasitiformes</taxon>
        <taxon>Ixodida</taxon>
        <taxon>Ixodoidea</taxon>
        <taxon>Ixodidae</taxon>
        <taxon>Rhipicephalinae</taxon>
        <taxon>Dermacentor</taxon>
    </lineage>
</organism>
<keyword evidence="2" id="KW-1185">Reference proteome</keyword>
<comment type="caution">
    <text evidence="1">The sequence shown here is derived from an EMBL/GenBank/DDBJ whole genome shotgun (WGS) entry which is preliminary data.</text>
</comment>
<dbReference type="Proteomes" id="UP000821865">
    <property type="component" value="Chromosome 9"/>
</dbReference>
<gene>
    <name evidence="1" type="ORF">HPB49_013330</name>
</gene>
<evidence type="ECO:0000313" key="2">
    <source>
        <dbReference type="Proteomes" id="UP000821865"/>
    </source>
</evidence>
<evidence type="ECO:0000313" key="1">
    <source>
        <dbReference type="EMBL" id="KAH7933521.1"/>
    </source>
</evidence>
<name>A0ACB8C466_DERSI</name>
<protein>
    <submittedName>
        <fullName evidence="1">Uncharacterized protein</fullName>
    </submittedName>
</protein>
<reference evidence="1" key="1">
    <citation type="submission" date="2020-05" db="EMBL/GenBank/DDBJ databases">
        <title>Large-scale comparative analyses of tick genomes elucidate their genetic diversity and vector capacities.</title>
        <authorList>
            <person name="Jia N."/>
            <person name="Wang J."/>
            <person name="Shi W."/>
            <person name="Du L."/>
            <person name="Sun Y."/>
            <person name="Zhan W."/>
            <person name="Jiang J."/>
            <person name="Wang Q."/>
            <person name="Zhang B."/>
            <person name="Ji P."/>
            <person name="Sakyi L.B."/>
            <person name="Cui X."/>
            <person name="Yuan T."/>
            <person name="Jiang B."/>
            <person name="Yang W."/>
            <person name="Lam T.T.-Y."/>
            <person name="Chang Q."/>
            <person name="Ding S."/>
            <person name="Wang X."/>
            <person name="Zhu J."/>
            <person name="Ruan X."/>
            <person name="Zhao L."/>
            <person name="Wei J."/>
            <person name="Que T."/>
            <person name="Du C."/>
            <person name="Cheng J."/>
            <person name="Dai P."/>
            <person name="Han X."/>
            <person name="Huang E."/>
            <person name="Gao Y."/>
            <person name="Liu J."/>
            <person name="Shao H."/>
            <person name="Ye R."/>
            <person name="Li L."/>
            <person name="Wei W."/>
            <person name="Wang X."/>
            <person name="Wang C."/>
            <person name="Yang T."/>
            <person name="Huo Q."/>
            <person name="Li W."/>
            <person name="Guo W."/>
            <person name="Chen H."/>
            <person name="Zhou L."/>
            <person name="Ni X."/>
            <person name="Tian J."/>
            <person name="Zhou Y."/>
            <person name="Sheng Y."/>
            <person name="Liu T."/>
            <person name="Pan Y."/>
            <person name="Xia L."/>
            <person name="Li J."/>
            <person name="Zhao F."/>
            <person name="Cao W."/>
        </authorList>
    </citation>
    <scope>NUCLEOTIDE SEQUENCE</scope>
    <source>
        <strain evidence="1">Dsil-2018</strain>
    </source>
</reference>
<proteinExistence type="predicted"/>
<dbReference type="EMBL" id="CM023478">
    <property type="protein sequence ID" value="KAH7933521.1"/>
    <property type="molecule type" value="Genomic_DNA"/>
</dbReference>
<accession>A0ACB8C466</accession>
<sequence>MSENEYLRQVRGYFTDQEWAEMPDLTRERYANIKRNYDVMVALDLKPAMPEFMRPKPVVPKPVAKKRARTNANDAGSKRPSRAQKKINYAECDDSDGESTNKPISSTGSDSPGDIRYPRRQRKEVNYMECEEGPDEDYLFCDDCKMDYPGDCPVHGPLTPVKDTPVPLGDPQRANKTVPDGLSVRRSTIKGAQYGVFTLKRLPKRLCFGPYEGVKVDSSAANGYTWQIRQNGRVFLVDGRPLDRSNWMRYVNCAPEQSQQNLAAFVRQGAVYYRTCKVVNAAEELFVWYGDDFAKQLGLIGKAGAQDQAAEVDVAAAPEVFSCEECDDQFTVKELLDNHRRRKHMQRPQGKHQCVHCPYSSNKRNHVASHERIHTGERPFVCHVCDRGFNLRQHLNSHLLVHTKEKPYECPDCGQRFTQASSMARHRRAQHSGDRARRHACPECGKGFTRRSHLTTHLLTHTGEKRHACSECGERFTQRSAARKHEQVVHRRQYPLHCPHCGKGLQTITKLRSHVRARHNDEYDDDQ</sequence>